<name>A0A2G5E6K1_AQUCA</name>
<dbReference type="Pfam" id="PF00789">
    <property type="entry name" value="UBX"/>
    <property type="match status" value="1"/>
</dbReference>
<dbReference type="SUPFAM" id="SSF54236">
    <property type="entry name" value="Ubiquitin-like"/>
    <property type="match status" value="1"/>
</dbReference>
<evidence type="ECO:0000313" key="3">
    <source>
        <dbReference type="EMBL" id="PIA51385.1"/>
    </source>
</evidence>
<dbReference type="InterPro" id="IPR029071">
    <property type="entry name" value="Ubiquitin-like_domsf"/>
</dbReference>
<feature type="region of interest" description="Disordered" evidence="1">
    <location>
        <begin position="217"/>
        <end position="257"/>
    </location>
</feature>
<dbReference type="EMBL" id="KZ305028">
    <property type="protein sequence ID" value="PIA51385.1"/>
    <property type="molecule type" value="Genomic_DNA"/>
</dbReference>
<dbReference type="FunCoup" id="A0A2G5E6K1">
    <property type="interactions" value="1454"/>
</dbReference>
<evidence type="ECO:0000256" key="1">
    <source>
        <dbReference type="SAM" id="MobiDB-lite"/>
    </source>
</evidence>
<dbReference type="Gene3D" id="3.10.20.90">
    <property type="entry name" value="Phosphatidylinositol 3-kinase Catalytic Subunit, Chain A, domain 1"/>
    <property type="match status" value="1"/>
</dbReference>
<accession>A0A2G5E6K1</accession>
<dbReference type="InterPro" id="IPR044232">
    <property type="entry name" value="PUX1"/>
</dbReference>
<evidence type="ECO:0000313" key="4">
    <source>
        <dbReference type="Proteomes" id="UP000230069"/>
    </source>
</evidence>
<dbReference type="PANTHER" id="PTHR47557">
    <property type="entry name" value="PLANT UBX DOMAIN-CONTAINING PROTEIN 1"/>
    <property type="match status" value="1"/>
</dbReference>
<dbReference type="EMBL" id="KZ305028">
    <property type="protein sequence ID" value="PIA51384.1"/>
    <property type="molecule type" value="Genomic_DNA"/>
</dbReference>
<dbReference type="GO" id="GO:0051117">
    <property type="term" value="F:ATPase binding"/>
    <property type="evidence" value="ECO:0007669"/>
    <property type="project" value="InterPro"/>
</dbReference>
<proteinExistence type="predicted"/>
<dbReference type="Proteomes" id="UP000230069">
    <property type="component" value="Unassembled WGS sequence"/>
</dbReference>
<evidence type="ECO:0000259" key="2">
    <source>
        <dbReference type="PROSITE" id="PS50033"/>
    </source>
</evidence>
<dbReference type="AlphaFoldDB" id="A0A2G5E6K1"/>
<dbReference type="PROSITE" id="PS51257">
    <property type="entry name" value="PROKAR_LIPOPROTEIN"/>
    <property type="match status" value="1"/>
</dbReference>
<organism evidence="3 4">
    <name type="scientific">Aquilegia coerulea</name>
    <name type="common">Rocky mountain columbine</name>
    <dbReference type="NCBI Taxonomy" id="218851"/>
    <lineage>
        <taxon>Eukaryota</taxon>
        <taxon>Viridiplantae</taxon>
        <taxon>Streptophyta</taxon>
        <taxon>Embryophyta</taxon>
        <taxon>Tracheophyta</taxon>
        <taxon>Spermatophyta</taxon>
        <taxon>Magnoliopsida</taxon>
        <taxon>Ranunculales</taxon>
        <taxon>Ranunculaceae</taxon>
        <taxon>Thalictroideae</taxon>
        <taxon>Aquilegia</taxon>
    </lineage>
</organism>
<reference evidence="3 4" key="1">
    <citation type="submission" date="2017-09" db="EMBL/GenBank/DDBJ databases">
        <title>WGS assembly of Aquilegia coerulea Goldsmith.</title>
        <authorList>
            <person name="Hodges S."/>
            <person name="Kramer E."/>
            <person name="Nordborg M."/>
            <person name="Tomkins J."/>
            <person name="Borevitz J."/>
            <person name="Derieg N."/>
            <person name="Yan J."/>
            <person name="Mihaltcheva S."/>
            <person name="Hayes R.D."/>
            <person name="Rokhsar D."/>
        </authorList>
    </citation>
    <scope>NUCLEOTIDE SEQUENCE [LARGE SCALE GENOMIC DNA]</scope>
    <source>
        <strain evidence="4">cv. Goldsmith</strain>
    </source>
</reference>
<sequence>MRFEVSSSSSSTTSCSSFVKRRRFMSSDPIEAEAAKARLAAISEKLGREIRVFMTSSPSQVSEKVTNEEPDDFYELTPEDYFRVLSIKKEDKLLKTRKIREAEQAARRSRITKATIRVRFPDNYTLEGKFLSSETFQSLIDLLMKAIARPDLPFYIYTTPPKKQIKDMSQDFYSAGFIPGAIVYFSYDLPQGDELAAANSGPFLLDEIQSLNGLEIMSEQPEPSQSAAEPATVNPPVNVQEPKSTEKKPAMPKWFKR</sequence>
<dbReference type="InterPro" id="IPR001012">
    <property type="entry name" value="UBX_dom"/>
</dbReference>
<dbReference type="GO" id="GO:0032984">
    <property type="term" value="P:protein-containing complex disassembly"/>
    <property type="evidence" value="ECO:0007669"/>
    <property type="project" value="InterPro"/>
</dbReference>
<dbReference type="OrthoDB" id="440781at2759"/>
<dbReference type="STRING" id="218851.A0A2G5E6K1"/>
<dbReference type="CDD" id="cd16118">
    <property type="entry name" value="UBX2_UBXN9"/>
    <property type="match status" value="1"/>
</dbReference>
<feature type="domain" description="UBX" evidence="2">
    <location>
        <begin position="109"/>
        <end position="185"/>
    </location>
</feature>
<keyword evidence="4" id="KW-1185">Reference proteome</keyword>
<dbReference type="PROSITE" id="PS50033">
    <property type="entry name" value="UBX"/>
    <property type="match status" value="1"/>
</dbReference>
<gene>
    <name evidence="3" type="ORF">AQUCO_01100305v1</name>
</gene>
<dbReference type="PANTHER" id="PTHR47557:SF2">
    <property type="entry name" value="PLANT UBX DOMAIN-CONTAINING PROTEIN 1"/>
    <property type="match status" value="1"/>
</dbReference>
<protein>
    <recommendedName>
        <fullName evidence="2">UBX domain-containing protein</fullName>
    </recommendedName>
</protein>